<proteinExistence type="inferred from homology"/>
<evidence type="ECO:0000256" key="9">
    <source>
        <dbReference type="ARBA" id="ARBA00048540"/>
    </source>
</evidence>
<keyword evidence="3 10" id="KW-0285">Flavoprotein</keyword>
<dbReference type="EC" id="2.7.1.180" evidence="1 10"/>
<name>A0A157SUV9_9BORD</name>
<protein>
    <recommendedName>
        <fullName evidence="2 10">FAD:protein FMN transferase</fullName>
        <ecNumber evidence="1 10">2.7.1.180</ecNumber>
    </recommendedName>
    <alternativeName>
        <fullName evidence="8 10">Flavin transferase</fullName>
    </alternativeName>
</protein>
<keyword evidence="12" id="KW-0449">Lipoprotein</keyword>
<feature type="binding site" evidence="11">
    <location>
        <position position="172"/>
    </location>
    <ligand>
        <name>Mg(2+)</name>
        <dbReference type="ChEBI" id="CHEBI:18420"/>
    </ligand>
</feature>
<evidence type="ECO:0000256" key="1">
    <source>
        <dbReference type="ARBA" id="ARBA00011955"/>
    </source>
</evidence>
<feature type="binding site" evidence="11">
    <location>
        <position position="290"/>
    </location>
    <ligand>
        <name>Mg(2+)</name>
        <dbReference type="ChEBI" id="CHEBI:18420"/>
    </ligand>
</feature>
<evidence type="ECO:0000256" key="3">
    <source>
        <dbReference type="ARBA" id="ARBA00022630"/>
    </source>
</evidence>
<evidence type="ECO:0000256" key="6">
    <source>
        <dbReference type="ARBA" id="ARBA00022827"/>
    </source>
</evidence>
<evidence type="ECO:0000256" key="4">
    <source>
        <dbReference type="ARBA" id="ARBA00022679"/>
    </source>
</evidence>
<evidence type="ECO:0000256" key="11">
    <source>
        <dbReference type="PIRSR" id="PIRSR006268-2"/>
    </source>
</evidence>
<dbReference type="PANTHER" id="PTHR30040">
    <property type="entry name" value="THIAMINE BIOSYNTHESIS LIPOPROTEIN APBE"/>
    <property type="match status" value="1"/>
</dbReference>
<dbReference type="InterPro" id="IPR003374">
    <property type="entry name" value="ApbE-like_sf"/>
</dbReference>
<dbReference type="InterPro" id="IPR024932">
    <property type="entry name" value="ApbE"/>
</dbReference>
<evidence type="ECO:0000313" key="12">
    <source>
        <dbReference type="EMBL" id="SAI74238.1"/>
    </source>
</evidence>
<dbReference type="AlphaFoldDB" id="A0A157SUV9"/>
<dbReference type="STRING" id="123899.SAMEA3906487_04117"/>
<gene>
    <name evidence="12" type="primary">apbE</name>
    <name evidence="12" type="ORF">SAMEA3906487_04117</name>
</gene>
<accession>A0A157SUV9</accession>
<dbReference type="Gene3D" id="3.10.520.10">
    <property type="entry name" value="ApbE-like domains"/>
    <property type="match status" value="1"/>
</dbReference>
<feature type="binding site" evidence="11">
    <location>
        <position position="286"/>
    </location>
    <ligand>
        <name>Mg(2+)</name>
        <dbReference type="ChEBI" id="CHEBI:18420"/>
    </ligand>
</feature>
<organism evidence="12 13">
    <name type="scientific">Bordetella trematum</name>
    <dbReference type="NCBI Taxonomy" id="123899"/>
    <lineage>
        <taxon>Bacteria</taxon>
        <taxon>Pseudomonadati</taxon>
        <taxon>Pseudomonadota</taxon>
        <taxon>Betaproteobacteria</taxon>
        <taxon>Burkholderiales</taxon>
        <taxon>Alcaligenaceae</taxon>
        <taxon>Bordetella</taxon>
    </lineage>
</organism>
<dbReference type="OrthoDB" id="9778595at2"/>
<keyword evidence="7 10" id="KW-0460">Magnesium</keyword>
<dbReference type="GO" id="GO:0016740">
    <property type="term" value="F:transferase activity"/>
    <property type="evidence" value="ECO:0007669"/>
    <property type="project" value="UniProtKB-UniRule"/>
</dbReference>
<dbReference type="PATRIC" id="fig|123899.6.peg.4114"/>
<sequence>MQAHGAPLTATPRAAPGYGAALARPVALAGATMGTTWSARASAPWGLSQRVLQQALQAPLDRVVAEMSHWDSSSALSRFNAAPTGWHPLPLALLHVLDYALRLARDTQGACDPTLGEWVNLWGFGPRRGISEPPSAARLADAGQRCGWRRLALDRSRGLGWQPGVLQLDLSAIAKGYGVDCAAWALDALGLRHYLVEVGGELRARGLRPDGLPWRVAIEVPDASGDHALSIALQGQSIATSGDYRRYATHGARRYGHTLDPRSGLPLDNDLASVTVVHPDGCMQADALATALNVMGHEAGLAYARQHRLAALFIVRSAHGLRCSPSPAFLELDVAGP</sequence>
<dbReference type="Proteomes" id="UP000076825">
    <property type="component" value="Chromosome 1"/>
</dbReference>
<keyword evidence="6 10" id="KW-0274">FAD</keyword>
<evidence type="ECO:0000256" key="7">
    <source>
        <dbReference type="ARBA" id="ARBA00022842"/>
    </source>
</evidence>
<evidence type="ECO:0000256" key="5">
    <source>
        <dbReference type="ARBA" id="ARBA00022723"/>
    </source>
</evidence>
<dbReference type="GO" id="GO:0046872">
    <property type="term" value="F:metal ion binding"/>
    <property type="evidence" value="ECO:0007669"/>
    <property type="project" value="UniProtKB-UniRule"/>
</dbReference>
<dbReference type="RefSeq" id="WP_063492495.1">
    <property type="nucleotide sequence ID" value="NZ_CP016340.1"/>
</dbReference>
<keyword evidence="13" id="KW-1185">Reference proteome</keyword>
<evidence type="ECO:0000313" key="13">
    <source>
        <dbReference type="Proteomes" id="UP000076825"/>
    </source>
</evidence>
<dbReference type="PANTHER" id="PTHR30040:SF2">
    <property type="entry name" value="FAD:PROTEIN FMN TRANSFERASE"/>
    <property type="match status" value="1"/>
</dbReference>
<evidence type="ECO:0000256" key="10">
    <source>
        <dbReference type="PIRNR" id="PIRNR006268"/>
    </source>
</evidence>
<evidence type="ECO:0000256" key="2">
    <source>
        <dbReference type="ARBA" id="ARBA00016337"/>
    </source>
</evidence>
<dbReference type="eggNOG" id="COG1477">
    <property type="taxonomic scope" value="Bacteria"/>
</dbReference>
<dbReference type="Pfam" id="PF02424">
    <property type="entry name" value="ApbE"/>
    <property type="match status" value="1"/>
</dbReference>
<keyword evidence="5 10" id="KW-0479">Metal-binding</keyword>
<dbReference type="KEGG" id="btrm:SAMEA390648704117"/>
<evidence type="ECO:0000256" key="8">
    <source>
        <dbReference type="ARBA" id="ARBA00031306"/>
    </source>
</evidence>
<comment type="similarity">
    <text evidence="10">Belongs to the ApbE family.</text>
</comment>
<comment type="cofactor">
    <cofactor evidence="11">
        <name>Mg(2+)</name>
        <dbReference type="ChEBI" id="CHEBI:18420"/>
    </cofactor>
    <cofactor evidence="11">
        <name>Mn(2+)</name>
        <dbReference type="ChEBI" id="CHEBI:29035"/>
    </cofactor>
    <text evidence="11">Magnesium. Can also use manganese.</text>
</comment>
<reference evidence="12 13" key="1">
    <citation type="submission" date="2016-04" db="EMBL/GenBank/DDBJ databases">
        <authorList>
            <consortium name="Pathogen Informatics"/>
        </authorList>
    </citation>
    <scope>NUCLEOTIDE SEQUENCE [LARGE SCALE GENOMIC DNA]</scope>
    <source>
        <strain evidence="12 13">H044680328</strain>
    </source>
</reference>
<dbReference type="EMBL" id="LT546645">
    <property type="protein sequence ID" value="SAI74238.1"/>
    <property type="molecule type" value="Genomic_DNA"/>
</dbReference>
<keyword evidence="4 10" id="KW-0808">Transferase</keyword>
<dbReference type="GeneID" id="56588668"/>
<comment type="catalytic activity">
    <reaction evidence="9 10">
        <text>L-threonyl-[protein] + FAD = FMN-L-threonyl-[protein] + AMP + H(+)</text>
        <dbReference type="Rhea" id="RHEA:36847"/>
        <dbReference type="Rhea" id="RHEA-COMP:11060"/>
        <dbReference type="Rhea" id="RHEA-COMP:11061"/>
        <dbReference type="ChEBI" id="CHEBI:15378"/>
        <dbReference type="ChEBI" id="CHEBI:30013"/>
        <dbReference type="ChEBI" id="CHEBI:57692"/>
        <dbReference type="ChEBI" id="CHEBI:74257"/>
        <dbReference type="ChEBI" id="CHEBI:456215"/>
        <dbReference type="EC" id="2.7.1.180"/>
    </reaction>
</comment>
<dbReference type="PIRSF" id="PIRSF006268">
    <property type="entry name" value="ApbE"/>
    <property type="match status" value="1"/>
</dbReference>
<dbReference type="SUPFAM" id="SSF143631">
    <property type="entry name" value="ApbE-like"/>
    <property type="match status" value="1"/>
</dbReference>